<accession>A0A6J5LQD8</accession>
<dbReference type="EMBL" id="LR796249">
    <property type="protein sequence ID" value="CAB4131343.1"/>
    <property type="molecule type" value="Genomic_DNA"/>
</dbReference>
<evidence type="ECO:0000313" key="2">
    <source>
        <dbReference type="EMBL" id="CAB4135220.1"/>
    </source>
</evidence>
<reference evidence="2" key="1">
    <citation type="submission" date="2020-04" db="EMBL/GenBank/DDBJ databases">
        <authorList>
            <person name="Chiriac C."/>
            <person name="Salcher M."/>
            <person name="Ghai R."/>
            <person name="Kavagutti S V."/>
        </authorList>
    </citation>
    <scope>NUCLEOTIDE SEQUENCE</scope>
</reference>
<protein>
    <submittedName>
        <fullName evidence="2">Uncharacterized protein</fullName>
    </submittedName>
</protein>
<organism evidence="2">
    <name type="scientific">uncultured Caudovirales phage</name>
    <dbReference type="NCBI Taxonomy" id="2100421"/>
    <lineage>
        <taxon>Viruses</taxon>
        <taxon>Duplodnaviria</taxon>
        <taxon>Heunggongvirae</taxon>
        <taxon>Uroviricota</taxon>
        <taxon>Caudoviricetes</taxon>
        <taxon>Peduoviridae</taxon>
        <taxon>Maltschvirus</taxon>
        <taxon>Maltschvirus maltsch</taxon>
    </lineage>
</organism>
<gene>
    <name evidence="1" type="ORF">UFOVP127_70</name>
    <name evidence="2" type="ORF">UFOVP276_176</name>
</gene>
<name>A0A6J5LQD8_9CAUD</name>
<dbReference type="EMBL" id="LR796294">
    <property type="protein sequence ID" value="CAB4135220.1"/>
    <property type="molecule type" value="Genomic_DNA"/>
</dbReference>
<evidence type="ECO:0000313" key="1">
    <source>
        <dbReference type="EMBL" id="CAB4131343.1"/>
    </source>
</evidence>
<proteinExistence type="predicted"/>
<sequence length="87" mass="9782">MSEVYSTCWFETRTGARYEMPDMQTDNVDWVCKQLDESKLDCVTALNISGVVMILPISILAKAGTGNRVFWEAGCKKLTPPGEYQKD</sequence>